<dbReference type="EMBL" id="CAJJDO010000081">
    <property type="protein sequence ID" value="CAD8183649.1"/>
    <property type="molecule type" value="Genomic_DNA"/>
</dbReference>
<gene>
    <name evidence="2" type="ORF">PPENT_87.1.T0810107</name>
</gene>
<dbReference type="AlphaFoldDB" id="A0A8S1W6X1"/>
<feature type="region of interest" description="Disordered" evidence="1">
    <location>
        <begin position="357"/>
        <end position="393"/>
    </location>
</feature>
<evidence type="ECO:0000256" key="1">
    <source>
        <dbReference type="SAM" id="MobiDB-lite"/>
    </source>
</evidence>
<comment type="caution">
    <text evidence="2">The sequence shown here is derived from an EMBL/GenBank/DDBJ whole genome shotgun (WGS) entry which is preliminary data.</text>
</comment>
<reference evidence="2" key="1">
    <citation type="submission" date="2021-01" db="EMBL/GenBank/DDBJ databases">
        <authorList>
            <consortium name="Genoscope - CEA"/>
            <person name="William W."/>
        </authorList>
    </citation>
    <scope>NUCLEOTIDE SEQUENCE</scope>
</reference>
<evidence type="ECO:0000313" key="2">
    <source>
        <dbReference type="EMBL" id="CAD8183649.1"/>
    </source>
</evidence>
<protein>
    <submittedName>
        <fullName evidence="2">Uncharacterized protein</fullName>
    </submittedName>
</protein>
<evidence type="ECO:0000313" key="3">
    <source>
        <dbReference type="Proteomes" id="UP000689195"/>
    </source>
</evidence>
<feature type="compositionally biased region" description="Low complexity" evidence="1">
    <location>
        <begin position="357"/>
        <end position="368"/>
    </location>
</feature>
<sequence length="561" mass="66742">MSDQLFCVDERCNLSQKLISKWIHFIQHQELEHKMLTIQQFKAYLIQKKINNGPQFSDQRKNQFFSQAKENLNVYFDQIETRIQQFVKQEFEEIYYLCLKDIEIQIDDCIQNDIIDLNNFETYFQFEEYQSKCLNFYNNNIQIQIQEIINQFCRQKDTQFEDIFKSLTKLFIHQKNMFIQIEESKITTIQPQIQQQKKENIEEFQSLKGYQQIEKLQQNYFQSKEYTQESKPEPLLSIGGQKQKDQINQDYFQFKEYTQESYLESSNSLKGHKQIEKLQQDYFQNRDYTQESNAESLLPLKGYKQVDQKQQDYFQYKEYTQAEPYKQVEKIQQDYSQNKQYIQESKSDPKITKNQTIIQDPQQQNNNQRPKKKLNVNQKQNTGNQIQQTQNQISQNQNEAKIPLFKQINGKVEYFTPQLMNGVVQLLDNFKTAKSQSGFILFDGFFTKSSTIKLELLILEIDKQSEIEIGLVDWSIFKLPRETGKPQKGVYSLNNKGCVFKDGKQKNKDKIFKNQTKLKLNIINNQQQFIGEKTIGFDISQLKGNLSLFAFLQNGQIQIVS</sequence>
<proteinExistence type="predicted"/>
<organism evidence="2 3">
    <name type="scientific">Paramecium pentaurelia</name>
    <dbReference type="NCBI Taxonomy" id="43138"/>
    <lineage>
        <taxon>Eukaryota</taxon>
        <taxon>Sar</taxon>
        <taxon>Alveolata</taxon>
        <taxon>Ciliophora</taxon>
        <taxon>Intramacronucleata</taxon>
        <taxon>Oligohymenophorea</taxon>
        <taxon>Peniculida</taxon>
        <taxon>Parameciidae</taxon>
        <taxon>Paramecium</taxon>
    </lineage>
</organism>
<name>A0A8S1W6X1_9CILI</name>
<dbReference type="Proteomes" id="UP000689195">
    <property type="component" value="Unassembled WGS sequence"/>
</dbReference>
<accession>A0A8S1W6X1</accession>
<dbReference type="OrthoDB" id="312319at2759"/>
<keyword evidence="3" id="KW-1185">Reference proteome</keyword>
<feature type="compositionally biased region" description="Low complexity" evidence="1">
    <location>
        <begin position="377"/>
        <end position="393"/>
    </location>
</feature>